<dbReference type="PROSITE" id="PS50041">
    <property type="entry name" value="C_TYPE_LECTIN_2"/>
    <property type="match status" value="2"/>
</dbReference>
<protein>
    <recommendedName>
        <fullName evidence="2">C-type lectin domain-containing protein</fullName>
    </recommendedName>
</protein>
<keyword evidence="1" id="KW-0732">Signal</keyword>
<sequence>MFANSIYVAAIWGILLVYSSYADECSYPYRRIGKSCYLINTQKVTADTGFAICLRHGAYMANFETLEELMLMKYELKKMNTGHYFYIGGRNVNRYMSGGDWRWIKHGKMTKMVYFAFDSSEPSGSFSSPEDCLLFHGARGYSFHNACCDCYAAVNPFSMFANSINVVAIWGIVLVYSSHADECSYPYRRIGKSCYLINTQKVTADTGFAICLRHGAYMANFETLEELMLMKYELKKMKTGSYFYIGGRNINRYKSGGDWRWIKHGKMTKMTYFAFDSSEPNGSFSSPEDCIFFHGARGYLFHNACCDCYAAVRELSARTM</sequence>
<dbReference type="PANTHER" id="PTHR45710:SF26">
    <property type="entry name" value="RH26557P"/>
    <property type="match status" value="1"/>
</dbReference>
<dbReference type="AlphaFoldDB" id="A0A6J8DX42"/>
<feature type="signal peptide" evidence="1">
    <location>
        <begin position="1"/>
        <end position="22"/>
    </location>
</feature>
<dbReference type="SMART" id="SM00034">
    <property type="entry name" value="CLECT"/>
    <property type="match status" value="2"/>
</dbReference>
<dbReference type="OrthoDB" id="6176550at2759"/>
<dbReference type="InterPro" id="IPR050828">
    <property type="entry name" value="C-type_lectin/matrix_domain"/>
</dbReference>
<dbReference type="CDD" id="cd00037">
    <property type="entry name" value="CLECT"/>
    <property type="match status" value="2"/>
</dbReference>
<evidence type="ECO:0000259" key="2">
    <source>
        <dbReference type="PROSITE" id="PS50041"/>
    </source>
</evidence>
<dbReference type="PANTHER" id="PTHR45710">
    <property type="entry name" value="C-TYPE LECTIN DOMAIN-CONTAINING PROTEIN 180"/>
    <property type="match status" value="1"/>
</dbReference>
<feature type="domain" description="C-type lectin" evidence="2">
    <location>
        <begin position="190"/>
        <end position="314"/>
    </location>
</feature>
<dbReference type="InterPro" id="IPR016187">
    <property type="entry name" value="CTDL_fold"/>
</dbReference>
<proteinExistence type="predicted"/>
<dbReference type="Proteomes" id="UP000507470">
    <property type="component" value="Unassembled WGS sequence"/>
</dbReference>
<organism evidence="3 4">
    <name type="scientific">Mytilus coruscus</name>
    <name type="common">Sea mussel</name>
    <dbReference type="NCBI Taxonomy" id="42192"/>
    <lineage>
        <taxon>Eukaryota</taxon>
        <taxon>Metazoa</taxon>
        <taxon>Spiralia</taxon>
        <taxon>Lophotrochozoa</taxon>
        <taxon>Mollusca</taxon>
        <taxon>Bivalvia</taxon>
        <taxon>Autobranchia</taxon>
        <taxon>Pteriomorphia</taxon>
        <taxon>Mytilida</taxon>
        <taxon>Mytiloidea</taxon>
        <taxon>Mytilidae</taxon>
        <taxon>Mytilinae</taxon>
        <taxon>Mytilus</taxon>
    </lineage>
</organism>
<evidence type="ECO:0000313" key="3">
    <source>
        <dbReference type="EMBL" id="CAC5412307.1"/>
    </source>
</evidence>
<evidence type="ECO:0000313" key="4">
    <source>
        <dbReference type="Proteomes" id="UP000507470"/>
    </source>
</evidence>
<accession>A0A6J8DX42</accession>
<dbReference type="InterPro" id="IPR016186">
    <property type="entry name" value="C-type_lectin-like/link_sf"/>
</dbReference>
<reference evidence="3 4" key="1">
    <citation type="submission" date="2020-06" db="EMBL/GenBank/DDBJ databases">
        <authorList>
            <person name="Li R."/>
            <person name="Bekaert M."/>
        </authorList>
    </citation>
    <scope>NUCLEOTIDE SEQUENCE [LARGE SCALE GENOMIC DNA]</scope>
    <source>
        <strain evidence="4">wild</strain>
    </source>
</reference>
<dbReference type="SUPFAM" id="SSF56436">
    <property type="entry name" value="C-type lectin-like"/>
    <property type="match status" value="2"/>
</dbReference>
<feature type="chain" id="PRO_5026710765" description="C-type lectin domain-containing protein" evidence="1">
    <location>
        <begin position="23"/>
        <end position="320"/>
    </location>
</feature>
<dbReference type="Pfam" id="PF00059">
    <property type="entry name" value="Lectin_C"/>
    <property type="match status" value="1"/>
</dbReference>
<keyword evidence="4" id="KW-1185">Reference proteome</keyword>
<dbReference type="Gene3D" id="3.10.100.10">
    <property type="entry name" value="Mannose-Binding Protein A, subunit A"/>
    <property type="match status" value="2"/>
</dbReference>
<gene>
    <name evidence="3" type="ORF">MCOR_45302</name>
</gene>
<evidence type="ECO:0000256" key="1">
    <source>
        <dbReference type="SAM" id="SignalP"/>
    </source>
</evidence>
<dbReference type="EMBL" id="CACVKT020007993">
    <property type="protein sequence ID" value="CAC5412307.1"/>
    <property type="molecule type" value="Genomic_DNA"/>
</dbReference>
<feature type="domain" description="C-type lectin" evidence="2">
    <location>
        <begin position="32"/>
        <end position="147"/>
    </location>
</feature>
<name>A0A6J8DX42_MYTCO</name>
<dbReference type="InterPro" id="IPR001304">
    <property type="entry name" value="C-type_lectin-like"/>
</dbReference>